<evidence type="ECO:0000256" key="1">
    <source>
        <dbReference type="ARBA" id="ARBA00004651"/>
    </source>
</evidence>
<sequence>MIARLIRQNYSFFLPYALLLIVVGILLAQSDRTDLMRWVNDRNHPFWDRFFYHFTDLADGVVSALVVVALLFVRFRWALLGGLCFLLSGEVTQLLKHGFFDHEMRPSAVYQNSGWLFHTVEGLDLHTRNSFPSGHSTSVFALFCFLTLIVANKRWGWLFVFLAALAAYSRVYLFQHFVADVYVGSIVGTVTTLLVYAGIQSYWQRNAPAWLDSRINLKR</sequence>
<feature type="transmembrane region" description="Helical" evidence="7">
    <location>
        <begin position="181"/>
        <end position="199"/>
    </location>
</feature>
<keyword evidence="4" id="KW-0378">Hydrolase</keyword>
<dbReference type="SUPFAM" id="SSF48317">
    <property type="entry name" value="Acid phosphatase/Vanadium-dependent haloperoxidase"/>
    <property type="match status" value="1"/>
</dbReference>
<evidence type="ECO:0000313" key="10">
    <source>
        <dbReference type="Proteomes" id="UP000198901"/>
    </source>
</evidence>
<dbReference type="Gene3D" id="1.20.144.10">
    <property type="entry name" value="Phosphatidic acid phosphatase type 2/haloperoxidase"/>
    <property type="match status" value="1"/>
</dbReference>
<organism evidence="9 10">
    <name type="scientific">Siphonobacter aquaeclarae</name>
    <dbReference type="NCBI Taxonomy" id="563176"/>
    <lineage>
        <taxon>Bacteria</taxon>
        <taxon>Pseudomonadati</taxon>
        <taxon>Bacteroidota</taxon>
        <taxon>Cytophagia</taxon>
        <taxon>Cytophagales</taxon>
        <taxon>Cytophagaceae</taxon>
        <taxon>Siphonobacter</taxon>
    </lineage>
</organism>
<evidence type="ECO:0000256" key="5">
    <source>
        <dbReference type="ARBA" id="ARBA00022989"/>
    </source>
</evidence>
<accession>A0A1G9MM37</accession>
<keyword evidence="6 7" id="KW-0472">Membrane</keyword>
<dbReference type="RefSeq" id="WP_093200291.1">
    <property type="nucleotide sequence ID" value="NZ_FNGS01000003.1"/>
</dbReference>
<gene>
    <name evidence="9" type="ORF">SAMN04488090_1650</name>
</gene>
<dbReference type="InterPro" id="IPR036938">
    <property type="entry name" value="PAP2/HPO_sf"/>
</dbReference>
<evidence type="ECO:0000259" key="8">
    <source>
        <dbReference type="SMART" id="SM00014"/>
    </source>
</evidence>
<evidence type="ECO:0000256" key="2">
    <source>
        <dbReference type="ARBA" id="ARBA00022475"/>
    </source>
</evidence>
<keyword evidence="5 7" id="KW-1133">Transmembrane helix</keyword>
<name>A0A1G9MM37_9BACT</name>
<feature type="transmembrane region" description="Helical" evidence="7">
    <location>
        <begin position="12"/>
        <end position="30"/>
    </location>
</feature>
<dbReference type="OrthoDB" id="9773582at2"/>
<dbReference type="GO" id="GO:0016787">
    <property type="term" value="F:hydrolase activity"/>
    <property type="evidence" value="ECO:0007669"/>
    <property type="project" value="UniProtKB-KW"/>
</dbReference>
<evidence type="ECO:0000256" key="6">
    <source>
        <dbReference type="ARBA" id="ARBA00023136"/>
    </source>
</evidence>
<evidence type="ECO:0000256" key="7">
    <source>
        <dbReference type="SAM" id="Phobius"/>
    </source>
</evidence>
<feature type="transmembrane region" description="Helical" evidence="7">
    <location>
        <begin position="50"/>
        <end position="72"/>
    </location>
</feature>
<feature type="transmembrane region" description="Helical" evidence="7">
    <location>
        <begin position="77"/>
        <end position="95"/>
    </location>
</feature>
<protein>
    <submittedName>
        <fullName evidence="9">PAP2 superfamily protein</fullName>
    </submittedName>
</protein>
<dbReference type="Proteomes" id="UP000198901">
    <property type="component" value="Unassembled WGS sequence"/>
</dbReference>
<keyword evidence="3 7" id="KW-0812">Transmembrane</keyword>
<dbReference type="InterPro" id="IPR000326">
    <property type="entry name" value="PAP2/HPO"/>
</dbReference>
<evidence type="ECO:0000313" key="9">
    <source>
        <dbReference type="EMBL" id="SDL74967.1"/>
    </source>
</evidence>
<reference evidence="9 10" key="1">
    <citation type="submission" date="2016-10" db="EMBL/GenBank/DDBJ databases">
        <authorList>
            <person name="de Groot N.N."/>
        </authorList>
    </citation>
    <scope>NUCLEOTIDE SEQUENCE [LARGE SCALE GENOMIC DNA]</scope>
    <source>
        <strain evidence="9 10">DSM 21668</strain>
    </source>
</reference>
<dbReference type="PANTHER" id="PTHR14969:SF62">
    <property type="entry name" value="DECAPRENYLPHOSPHORYL-5-PHOSPHORIBOSE PHOSPHATASE RV3807C-RELATED"/>
    <property type="match status" value="1"/>
</dbReference>
<feature type="transmembrane region" description="Helical" evidence="7">
    <location>
        <begin position="157"/>
        <end position="175"/>
    </location>
</feature>
<dbReference type="PANTHER" id="PTHR14969">
    <property type="entry name" value="SPHINGOSINE-1-PHOSPHATE PHOSPHOHYDROLASE"/>
    <property type="match status" value="1"/>
</dbReference>
<evidence type="ECO:0000256" key="4">
    <source>
        <dbReference type="ARBA" id="ARBA00022801"/>
    </source>
</evidence>
<dbReference type="EMBL" id="FNGS01000003">
    <property type="protein sequence ID" value="SDL74967.1"/>
    <property type="molecule type" value="Genomic_DNA"/>
</dbReference>
<dbReference type="GO" id="GO:0005886">
    <property type="term" value="C:plasma membrane"/>
    <property type="evidence" value="ECO:0007669"/>
    <property type="project" value="UniProtKB-SubCell"/>
</dbReference>
<dbReference type="Pfam" id="PF01569">
    <property type="entry name" value="PAP2"/>
    <property type="match status" value="1"/>
</dbReference>
<evidence type="ECO:0000256" key="3">
    <source>
        <dbReference type="ARBA" id="ARBA00022692"/>
    </source>
</evidence>
<proteinExistence type="predicted"/>
<dbReference type="CDD" id="cd01610">
    <property type="entry name" value="PAP2_like"/>
    <property type="match status" value="1"/>
</dbReference>
<feature type="domain" description="Phosphatidic acid phosphatase type 2/haloperoxidase" evidence="8">
    <location>
        <begin position="80"/>
        <end position="196"/>
    </location>
</feature>
<dbReference type="SMART" id="SM00014">
    <property type="entry name" value="acidPPc"/>
    <property type="match status" value="1"/>
</dbReference>
<keyword evidence="10" id="KW-1185">Reference proteome</keyword>
<dbReference type="STRING" id="563176.SAMN04488090_1650"/>
<dbReference type="AlphaFoldDB" id="A0A1G9MM37"/>
<keyword evidence="2" id="KW-1003">Cell membrane</keyword>
<comment type="subcellular location">
    <subcellularLocation>
        <location evidence="1">Cell membrane</location>
        <topology evidence="1">Multi-pass membrane protein</topology>
    </subcellularLocation>
</comment>